<comment type="catalytic activity">
    <reaction evidence="9">
        <text>L-threonyl-[protein] + ATP = O-phospho-L-threonyl-[protein] + ADP + H(+)</text>
        <dbReference type="Rhea" id="RHEA:46608"/>
        <dbReference type="Rhea" id="RHEA-COMP:11060"/>
        <dbReference type="Rhea" id="RHEA-COMP:11605"/>
        <dbReference type="ChEBI" id="CHEBI:15378"/>
        <dbReference type="ChEBI" id="CHEBI:30013"/>
        <dbReference type="ChEBI" id="CHEBI:30616"/>
        <dbReference type="ChEBI" id="CHEBI:61977"/>
        <dbReference type="ChEBI" id="CHEBI:456216"/>
        <dbReference type="EC" id="2.7.11.1"/>
    </reaction>
</comment>
<keyword evidence="8" id="KW-0072">Autophagy</keyword>
<dbReference type="PANTHER" id="PTHR24348:SF65">
    <property type="entry name" value="SERINE_THREONINE-PROTEIN KINASE ULK3"/>
    <property type="match status" value="1"/>
</dbReference>
<evidence type="ECO:0000256" key="10">
    <source>
        <dbReference type="ARBA" id="ARBA00048679"/>
    </source>
</evidence>
<dbReference type="EMBL" id="JARBHB010000005">
    <property type="protein sequence ID" value="KAJ8883855.1"/>
    <property type="molecule type" value="Genomic_DNA"/>
</dbReference>
<evidence type="ECO:0000256" key="1">
    <source>
        <dbReference type="ARBA" id="ARBA00004496"/>
    </source>
</evidence>
<proteinExistence type="predicted"/>
<dbReference type="EC" id="2.7.11.1" evidence="2"/>
<comment type="catalytic activity">
    <reaction evidence="10">
        <text>L-seryl-[protein] + ATP = O-phospho-L-seryl-[protein] + ADP + H(+)</text>
        <dbReference type="Rhea" id="RHEA:17989"/>
        <dbReference type="Rhea" id="RHEA-COMP:9863"/>
        <dbReference type="Rhea" id="RHEA-COMP:11604"/>
        <dbReference type="ChEBI" id="CHEBI:15378"/>
        <dbReference type="ChEBI" id="CHEBI:29999"/>
        <dbReference type="ChEBI" id="CHEBI:30616"/>
        <dbReference type="ChEBI" id="CHEBI:83421"/>
        <dbReference type="ChEBI" id="CHEBI:456216"/>
        <dbReference type="EC" id="2.7.11.1"/>
    </reaction>
</comment>
<dbReference type="Gene3D" id="1.20.58.80">
    <property type="entry name" value="Phosphotransferase system, lactose/cellobiose-type IIA subunit"/>
    <property type="match status" value="1"/>
</dbReference>
<accession>A0ABQ9HI12</accession>
<dbReference type="InterPro" id="IPR007330">
    <property type="entry name" value="MIT_dom"/>
</dbReference>
<keyword evidence="7" id="KW-0418">Kinase</keyword>
<evidence type="ECO:0000256" key="6">
    <source>
        <dbReference type="ARBA" id="ARBA00022737"/>
    </source>
</evidence>
<evidence type="ECO:0000256" key="4">
    <source>
        <dbReference type="ARBA" id="ARBA00022527"/>
    </source>
</evidence>
<keyword evidence="13" id="KW-1185">Reference proteome</keyword>
<feature type="domain" description="MIT" evidence="11">
    <location>
        <begin position="52"/>
        <end position="89"/>
    </location>
</feature>
<sequence>MQIPQGSAISSDCRDLLTKLLQHDPGKRIDYEEFFQHPFLDLEHYPTPETYQKAVDLIKQAIQYDSQGFHVEALSHYCDALRFFVPLVAGNYLT</sequence>
<dbReference type="Proteomes" id="UP001159363">
    <property type="component" value="Chromosome 4"/>
</dbReference>
<dbReference type="Gene3D" id="1.10.510.10">
    <property type="entry name" value="Transferase(Phosphotransferase) domain 1"/>
    <property type="match status" value="1"/>
</dbReference>
<keyword evidence="4" id="KW-0723">Serine/threonine-protein kinase</keyword>
<evidence type="ECO:0000313" key="12">
    <source>
        <dbReference type="EMBL" id="KAJ8883855.1"/>
    </source>
</evidence>
<name>A0ABQ9HI12_9NEOP</name>
<protein>
    <recommendedName>
        <fullName evidence="2">non-specific serine/threonine protein kinase</fullName>
        <ecNumber evidence="2">2.7.11.1</ecNumber>
    </recommendedName>
</protein>
<evidence type="ECO:0000256" key="9">
    <source>
        <dbReference type="ARBA" id="ARBA00047899"/>
    </source>
</evidence>
<evidence type="ECO:0000256" key="7">
    <source>
        <dbReference type="ARBA" id="ARBA00022777"/>
    </source>
</evidence>
<comment type="caution">
    <text evidence="12">The sequence shown here is derived from an EMBL/GenBank/DDBJ whole genome shotgun (WGS) entry which is preliminary data.</text>
</comment>
<reference evidence="12 13" key="1">
    <citation type="submission" date="2023-02" db="EMBL/GenBank/DDBJ databases">
        <title>LHISI_Scaffold_Assembly.</title>
        <authorList>
            <person name="Stuart O.P."/>
            <person name="Cleave R."/>
            <person name="Magrath M.J.L."/>
            <person name="Mikheyev A.S."/>
        </authorList>
    </citation>
    <scope>NUCLEOTIDE SEQUENCE [LARGE SCALE GENOMIC DNA]</scope>
    <source>
        <strain evidence="12">Daus_M_001</strain>
        <tissue evidence="12">Leg muscle</tissue>
    </source>
</reference>
<evidence type="ECO:0000256" key="8">
    <source>
        <dbReference type="ARBA" id="ARBA00023006"/>
    </source>
</evidence>
<dbReference type="InterPro" id="IPR045269">
    <property type="entry name" value="Atg1-like"/>
</dbReference>
<evidence type="ECO:0000259" key="11">
    <source>
        <dbReference type="Pfam" id="PF04212"/>
    </source>
</evidence>
<evidence type="ECO:0000256" key="5">
    <source>
        <dbReference type="ARBA" id="ARBA00022679"/>
    </source>
</evidence>
<keyword evidence="6" id="KW-0677">Repeat</keyword>
<dbReference type="SUPFAM" id="SSF116846">
    <property type="entry name" value="MIT domain"/>
    <property type="match status" value="1"/>
</dbReference>
<evidence type="ECO:0000256" key="2">
    <source>
        <dbReference type="ARBA" id="ARBA00012513"/>
    </source>
</evidence>
<dbReference type="Pfam" id="PF04212">
    <property type="entry name" value="MIT"/>
    <property type="match status" value="1"/>
</dbReference>
<dbReference type="InterPro" id="IPR036181">
    <property type="entry name" value="MIT_dom_sf"/>
</dbReference>
<dbReference type="PANTHER" id="PTHR24348">
    <property type="entry name" value="SERINE/THREONINE-PROTEIN KINASE UNC-51-RELATED"/>
    <property type="match status" value="1"/>
</dbReference>
<keyword evidence="5" id="KW-0808">Transferase</keyword>
<keyword evidence="3" id="KW-0963">Cytoplasm</keyword>
<evidence type="ECO:0000256" key="3">
    <source>
        <dbReference type="ARBA" id="ARBA00022490"/>
    </source>
</evidence>
<dbReference type="SUPFAM" id="SSF56112">
    <property type="entry name" value="Protein kinase-like (PK-like)"/>
    <property type="match status" value="1"/>
</dbReference>
<organism evidence="12 13">
    <name type="scientific">Dryococelus australis</name>
    <dbReference type="NCBI Taxonomy" id="614101"/>
    <lineage>
        <taxon>Eukaryota</taxon>
        <taxon>Metazoa</taxon>
        <taxon>Ecdysozoa</taxon>
        <taxon>Arthropoda</taxon>
        <taxon>Hexapoda</taxon>
        <taxon>Insecta</taxon>
        <taxon>Pterygota</taxon>
        <taxon>Neoptera</taxon>
        <taxon>Polyneoptera</taxon>
        <taxon>Phasmatodea</taxon>
        <taxon>Verophasmatodea</taxon>
        <taxon>Anareolatae</taxon>
        <taxon>Phasmatidae</taxon>
        <taxon>Eurycanthinae</taxon>
        <taxon>Dryococelus</taxon>
    </lineage>
</organism>
<dbReference type="InterPro" id="IPR011009">
    <property type="entry name" value="Kinase-like_dom_sf"/>
</dbReference>
<gene>
    <name evidence="12" type="ORF">PR048_015710</name>
</gene>
<comment type="subcellular location">
    <subcellularLocation>
        <location evidence="1">Cytoplasm</location>
    </subcellularLocation>
</comment>
<evidence type="ECO:0000313" key="13">
    <source>
        <dbReference type="Proteomes" id="UP001159363"/>
    </source>
</evidence>